<keyword evidence="1" id="KW-0812">Transmembrane</keyword>
<comment type="caution">
    <text evidence="2">The sequence shown here is derived from an EMBL/GenBank/DDBJ whole genome shotgun (WGS) entry which is preliminary data.</text>
</comment>
<dbReference type="EMBL" id="VBAM01000160">
    <property type="protein sequence ID" value="TMJ13489.1"/>
    <property type="molecule type" value="Genomic_DNA"/>
</dbReference>
<organism evidence="2 3">
    <name type="scientific">Candidatus Segetimicrobium genomatis</name>
    <dbReference type="NCBI Taxonomy" id="2569760"/>
    <lineage>
        <taxon>Bacteria</taxon>
        <taxon>Bacillati</taxon>
        <taxon>Candidatus Sysuimicrobiota</taxon>
        <taxon>Candidatus Sysuimicrobiia</taxon>
        <taxon>Candidatus Sysuimicrobiales</taxon>
        <taxon>Candidatus Segetimicrobiaceae</taxon>
        <taxon>Candidatus Segetimicrobium</taxon>
    </lineage>
</organism>
<proteinExistence type="predicted"/>
<sequence>MAEAGRRAVGGLAGSRAHDSYLLKVVQPALLGLMDGSISTLAPLFASAFATRSTHTAFLVGGAAALGAGISMGFAEALSDTGKLTGRGNPAVRGTITGVATLIGGLMHTLPFLIPHLGLALAVAYFVVGIELWTIAFIRRRYFGMGFWLSFLQVIVGGGLVFLAGVLIGNS</sequence>
<keyword evidence="1" id="KW-1133">Transmembrane helix</keyword>
<reference evidence="2 3" key="1">
    <citation type="journal article" date="2019" name="Nat. Microbiol.">
        <title>Mediterranean grassland soil C-N compound turnover is dependent on rainfall and depth, and is mediated by genomically divergent microorganisms.</title>
        <authorList>
            <person name="Diamond S."/>
            <person name="Andeer P.F."/>
            <person name="Li Z."/>
            <person name="Crits-Christoph A."/>
            <person name="Burstein D."/>
            <person name="Anantharaman K."/>
            <person name="Lane K.R."/>
            <person name="Thomas B.C."/>
            <person name="Pan C."/>
            <person name="Northen T.R."/>
            <person name="Banfield J.F."/>
        </authorList>
    </citation>
    <scope>NUCLEOTIDE SEQUENCE [LARGE SCALE GENOMIC DNA]</scope>
    <source>
        <strain evidence="2">NP_5</strain>
    </source>
</reference>
<name>A0A537LZQ6_9BACT</name>
<dbReference type="Proteomes" id="UP000320393">
    <property type="component" value="Unassembled WGS sequence"/>
</dbReference>
<feature type="transmembrane region" description="Helical" evidence="1">
    <location>
        <begin position="116"/>
        <end position="138"/>
    </location>
</feature>
<feature type="transmembrane region" description="Helical" evidence="1">
    <location>
        <begin position="145"/>
        <end position="168"/>
    </location>
</feature>
<feature type="transmembrane region" description="Helical" evidence="1">
    <location>
        <begin position="57"/>
        <end position="78"/>
    </location>
</feature>
<feature type="transmembrane region" description="Helical" evidence="1">
    <location>
        <begin position="21"/>
        <end position="45"/>
    </location>
</feature>
<dbReference type="AlphaFoldDB" id="A0A537LZQ6"/>
<gene>
    <name evidence="2" type="ORF">E6H02_05060</name>
</gene>
<keyword evidence="1" id="KW-0472">Membrane</keyword>
<feature type="transmembrane region" description="Helical" evidence="1">
    <location>
        <begin position="90"/>
        <end position="110"/>
    </location>
</feature>
<protein>
    <submittedName>
        <fullName evidence="2">VIT family protein</fullName>
    </submittedName>
</protein>
<evidence type="ECO:0000256" key="1">
    <source>
        <dbReference type="SAM" id="Phobius"/>
    </source>
</evidence>
<evidence type="ECO:0000313" key="3">
    <source>
        <dbReference type="Proteomes" id="UP000320393"/>
    </source>
</evidence>
<evidence type="ECO:0000313" key="2">
    <source>
        <dbReference type="EMBL" id="TMJ13489.1"/>
    </source>
</evidence>
<accession>A0A537LZQ6</accession>